<dbReference type="InterPro" id="IPR036318">
    <property type="entry name" value="FAD-bd_PCMH-like_sf"/>
</dbReference>
<dbReference type="Gene3D" id="3.30.43.10">
    <property type="entry name" value="Uridine Diphospho-n-acetylenolpyruvylglucosamine Reductase, domain 2"/>
    <property type="match status" value="1"/>
</dbReference>
<dbReference type="InterPro" id="IPR007173">
    <property type="entry name" value="ALO_C"/>
</dbReference>
<dbReference type="PROSITE" id="PS51387">
    <property type="entry name" value="FAD_PCMH"/>
    <property type="match status" value="1"/>
</dbReference>
<dbReference type="PANTHER" id="PTHR43762:SF1">
    <property type="entry name" value="D-ARABINONO-1,4-LACTONE OXIDASE"/>
    <property type="match status" value="1"/>
</dbReference>
<dbReference type="Gene3D" id="3.30.70.2520">
    <property type="match status" value="1"/>
</dbReference>
<comment type="caution">
    <text evidence="4">The sequence shown here is derived from an EMBL/GenBank/DDBJ whole genome shotgun (WGS) entry which is preliminary data.</text>
</comment>
<dbReference type="Pfam" id="PF01565">
    <property type="entry name" value="FAD_binding_4"/>
    <property type="match status" value="1"/>
</dbReference>
<accession>A0ABT6YFP7</accession>
<name>A0ABT6YFP7_9BACT</name>
<proteinExistence type="predicted"/>
<feature type="domain" description="FAD-binding PCMH-type" evidence="3">
    <location>
        <begin position="37"/>
        <end position="203"/>
    </location>
</feature>
<dbReference type="Gene3D" id="3.30.465.10">
    <property type="match status" value="1"/>
</dbReference>
<dbReference type="InterPro" id="IPR010031">
    <property type="entry name" value="FAD_lactone_oxidase-like"/>
</dbReference>
<dbReference type="Pfam" id="PF04030">
    <property type="entry name" value="ALO"/>
    <property type="match status" value="1"/>
</dbReference>
<dbReference type="PIRSF" id="PIRSF000136">
    <property type="entry name" value="LGO_GLO"/>
    <property type="match status" value="1"/>
</dbReference>
<dbReference type="InterPro" id="IPR016171">
    <property type="entry name" value="Vanillyl_alc_oxidase_C-sub2"/>
</dbReference>
<keyword evidence="2" id="KW-0560">Oxidoreductase</keyword>
<gene>
    <name evidence="4" type="ORF">QM524_24510</name>
</gene>
<evidence type="ECO:0000259" key="3">
    <source>
        <dbReference type="PROSITE" id="PS51387"/>
    </source>
</evidence>
<dbReference type="SUPFAM" id="SSF56176">
    <property type="entry name" value="FAD-binding/transporter-associated domain-like"/>
    <property type="match status" value="1"/>
</dbReference>
<keyword evidence="5" id="KW-1185">Reference proteome</keyword>
<dbReference type="InterPro" id="IPR016166">
    <property type="entry name" value="FAD-bd_PCMH"/>
</dbReference>
<evidence type="ECO:0000313" key="4">
    <source>
        <dbReference type="EMBL" id="MDI9862409.1"/>
    </source>
</evidence>
<sequence length="443" mass="49385">MNKRTFIKSSSLMLGSAFLPKMILANDTPRTNWAGNLRYSAKQYFEPQTIAEAQELVKKAPIIRGLGSRHSFNSIADTPATQISLKLMQKVLSIDKANKEVTIEGGATYGQICKEIHEAGFALANLASLPHISVAGACSTGTHGSGVKNGNLATSVRALDIITANGDIVSFSKNENNDALKGAVVALGGLGIVSKMTLALQDTFEMKQLVYQNMPMSALEKNFESIVSNGYSVSLFTDWRNKNVNQVWLKKRSEDVSTPDAEYFGAKLATRNLHPLEDLSAENCTGQMGVSGPWYERMPHFRMGFTPSSGKELQSEYFVPFEHGYKAMMAIEKLHEKVSPHLFISEIRTMTGDDLWMSANYHQPSVAFHFTWKQDWNAVKQLLPLIEAQLAPFNARPHWGKLFTMNPKKLQSLIKPLPQFKELLATYDPKGKFRNPFIQQNLY</sequence>
<evidence type="ECO:0000256" key="2">
    <source>
        <dbReference type="ARBA" id="ARBA00023002"/>
    </source>
</evidence>
<keyword evidence="1" id="KW-0285">Flavoprotein</keyword>
<dbReference type="Gene3D" id="3.30.70.2530">
    <property type="match status" value="1"/>
</dbReference>
<evidence type="ECO:0000256" key="1">
    <source>
        <dbReference type="ARBA" id="ARBA00022827"/>
    </source>
</evidence>
<evidence type="ECO:0000313" key="5">
    <source>
        <dbReference type="Proteomes" id="UP001236507"/>
    </source>
</evidence>
<reference evidence="4 5" key="1">
    <citation type="submission" date="2023-05" db="EMBL/GenBank/DDBJ databases">
        <title>Novel species of genus Flectobacillus isolated from stream in China.</title>
        <authorList>
            <person name="Lu H."/>
        </authorList>
    </citation>
    <scope>NUCLEOTIDE SEQUENCE [LARGE SCALE GENOMIC DNA]</scope>
    <source>
        <strain evidence="4 5">KCTC 42575</strain>
    </source>
</reference>
<keyword evidence="1" id="KW-0274">FAD</keyword>
<dbReference type="InterPro" id="IPR016169">
    <property type="entry name" value="FAD-bd_PCMH_sub2"/>
</dbReference>
<dbReference type="RefSeq" id="WP_283346671.1">
    <property type="nucleotide sequence ID" value="NZ_JASHIF010000029.1"/>
</dbReference>
<dbReference type="InterPro" id="IPR006094">
    <property type="entry name" value="Oxid_FAD_bind_N"/>
</dbReference>
<organism evidence="4 5">
    <name type="scientific">Flectobacillus roseus</name>
    <dbReference type="NCBI Taxonomy" id="502259"/>
    <lineage>
        <taxon>Bacteria</taxon>
        <taxon>Pseudomonadati</taxon>
        <taxon>Bacteroidota</taxon>
        <taxon>Cytophagia</taxon>
        <taxon>Cytophagales</taxon>
        <taxon>Flectobacillaceae</taxon>
        <taxon>Flectobacillus</taxon>
    </lineage>
</organism>
<dbReference type="InterPro" id="IPR016167">
    <property type="entry name" value="FAD-bd_PCMH_sub1"/>
</dbReference>
<dbReference type="EMBL" id="JASHIF010000029">
    <property type="protein sequence ID" value="MDI9862409.1"/>
    <property type="molecule type" value="Genomic_DNA"/>
</dbReference>
<protein>
    <submittedName>
        <fullName evidence="4">FAD-binding protein</fullName>
    </submittedName>
</protein>
<dbReference type="Gene3D" id="1.10.45.10">
    <property type="entry name" value="Vanillyl-alcohol Oxidase, Chain A, domain 4"/>
    <property type="match status" value="1"/>
</dbReference>
<dbReference type="Proteomes" id="UP001236507">
    <property type="component" value="Unassembled WGS sequence"/>
</dbReference>
<dbReference type="PANTHER" id="PTHR43762">
    <property type="entry name" value="L-GULONOLACTONE OXIDASE"/>
    <property type="match status" value="1"/>
</dbReference>